<evidence type="ECO:0000256" key="2">
    <source>
        <dbReference type="ARBA" id="ARBA00022598"/>
    </source>
</evidence>
<dbReference type="RefSeq" id="WP_243831996.1">
    <property type="nucleotide sequence ID" value="NZ_SOAW01000004.1"/>
</dbReference>
<evidence type="ECO:0000313" key="7">
    <source>
        <dbReference type="Proteomes" id="UP000295371"/>
    </source>
</evidence>
<feature type="domain" description="AMP-dependent synthetase/ligase" evidence="4">
    <location>
        <begin position="386"/>
        <end position="741"/>
    </location>
</feature>
<dbReference type="PANTHER" id="PTHR43201">
    <property type="entry name" value="ACYL-COA SYNTHETASE"/>
    <property type="match status" value="1"/>
</dbReference>
<feature type="domain" description="AB hydrolase-1" evidence="5">
    <location>
        <begin position="63"/>
        <end position="304"/>
    </location>
</feature>
<dbReference type="InterPro" id="IPR000873">
    <property type="entry name" value="AMP-dep_synth/lig_dom"/>
</dbReference>
<accession>A0A4R7IYI9</accession>
<keyword evidence="2 6" id="KW-0436">Ligase</keyword>
<name>A0A4R7IYI9_9ACTN</name>
<dbReference type="GO" id="GO:0006631">
    <property type="term" value="P:fatty acid metabolic process"/>
    <property type="evidence" value="ECO:0007669"/>
    <property type="project" value="TreeGrafter"/>
</dbReference>
<dbReference type="SUPFAM" id="SSF53474">
    <property type="entry name" value="alpha/beta-Hydrolases"/>
    <property type="match status" value="1"/>
</dbReference>
<comment type="similarity">
    <text evidence="1">Belongs to the ATP-dependent AMP-binding enzyme family.</text>
</comment>
<dbReference type="AlphaFoldDB" id="A0A4R7IYI9"/>
<dbReference type="Gene3D" id="3.40.50.12780">
    <property type="entry name" value="N-terminal domain of ligase-like"/>
    <property type="match status" value="1"/>
</dbReference>
<evidence type="ECO:0000259" key="4">
    <source>
        <dbReference type="Pfam" id="PF00501"/>
    </source>
</evidence>
<dbReference type="EMBL" id="SOAW01000004">
    <property type="protein sequence ID" value="TDT29126.1"/>
    <property type="molecule type" value="Genomic_DNA"/>
</dbReference>
<evidence type="ECO:0000256" key="1">
    <source>
        <dbReference type="ARBA" id="ARBA00006432"/>
    </source>
</evidence>
<evidence type="ECO:0000259" key="5">
    <source>
        <dbReference type="Pfam" id="PF00561"/>
    </source>
</evidence>
<dbReference type="SUPFAM" id="SSF56801">
    <property type="entry name" value="Acetyl-CoA synthetase-like"/>
    <property type="match status" value="1"/>
</dbReference>
<gene>
    <name evidence="6" type="ORF">CLV29_3225</name>
</gene>
<dbReference type="InterPro" id="IPR000073">
    <property type="entry name" value="AB_hydrolase_1"/>
</dbReference>
<reference evidence="6 7" key="1">
    <citation type="submission" date="2019-03" db="EMBL/GenBank/DDBJ databases">
        <title>Genomic Encyclopedia of Archaeal and Bacterial Type Strains, Phase II (KMG-II): from individual species to whole genera.</title>
        <authorList>
            <person name="Goeker M."/>
        </authorList>
    </citation>
    <scope>NUCLEOTIDE SEQUENCE [LARGE SCALE GENOMIC DNA]</scope>
    <source>
        <strain evidence="6 7">DSM 24323</strain>
    </source>
</reference>
<evidence type="ECO:0000313" key="6">
    <source>
        <dbReference type="EMBL" id="TDT29126.1"/>
    </source>
</evidence>
<keyword evidence="7" id="KW-1185">Reference proteome</keyword>
<dbReference type="Gene3D" id="3.40.50.1820">
    <property type="entry name" value="alpha/beta hydrolase"/>
    <property type="match status" value="1"/>
</dbReference>
<dbReference type="Pfam" id="PF00561">
    <property type="entry name" value="Abhydrolase_1"/>
    <property type="match status" value="1"/>
</dbReference>
<comment type="caution">
    <text evidence="6">The sequence shown here is derived from an EMBL/GenBank/DDBJ whole genome shotgun (WGS) entry which is preliminary data.</text>
</comment>
<proteinExistence type="inferred from homology"/>
<evidence type="ECO:0000256" key="3">
    <source>
        <dbReference type="SAM" id="MobiDB-lite"/>
    </source>
</evidence>
<dbReference type="Proteomes" id="UP000295371">
    <property type="component" value="Unassembled WGS sequence"/>
</dbReference>
<dbReference type="GO" id="GO:0031956">
    <property type="term" value="F:medium-chain fatty acid-CoA ligase activity"/>
    <property type="evidence" value="ECO:0007669"/>
    <property type="project" value="TreeGrafter"/>
</dbReference>
<dbReference type="PANTHER" id="PTHR43201:SF5">
    <property type="entry name" value="MEDIUM-CHAIN ACYL-COA LIGASE ACSF2, MITOCHONDRIAL"/>
    <property type="match status" value="1"/>
</dbReference>
<feature type="region of interest" description="Disordered" evidence="3">
    <location>
        <begin position="324"/>
        <end position="363"/>
    </location>
</feature>
<dbReference type="InterPro" id="IPR042099">
    <property type="entry name" value="ANL_N_sf"/>
</dbReference>
<organism evidence="6 7">
    <name type="scientific">Naumannella halotolerans</name>
    <dbReference type="NCBI Taxonomy" id="993414"/>
    <lineage>
        <taxon>Bacteria</taxon>
        <taxon>Bacillati</taxon>
        <taxon>Actinomycetota</taxon>
        <taxon>Actinomycetes</taxon>
        <taxon>Propionibacteriales</taxon>
        <taxon>Propionibacteriaceae</taxon>
        <taxon>Naumannella</taxon>
    </lineage>
</organism>
<dbReference type="InterPro" id="IPR029058">
    <property type="entry name" value="AB_hydrolase_fold"/>
</dbReference>
<dbReference type="Pfam" id="PF00501">
    <property type="entry name" value="AMP-binding"/>
    <property type="match status" value="1"/>
</dbReference>
<protein>
    <submittedName>
        <fullName evidence="6">Acyl-CoA synthetase (AMP-forming)/AMP-acid ligase II</fullName>
    </submittedName>
</protein>
<sequence length="910" mass="96077">MTAASAGIDPTALAPEVLPRLPELDPALSRWIRTTDRRGDHHTWHLLDNGPQLQAAGTEIIGTVLCVHGNPTWSYLWRNVIDQAPAGWRVIALDQLGMGFSDRTDRPRTLAERVDDLGDLSDALGLAGPVVLLAHDWGGPIGLGWALAHTDLLAGIVLTNTAVHQPASSPAPTAIRIARSPLLLDLVCRRTPAFVRATTAISRPPLRRELRDAFAAPYDSASRRRAVADFVADIPLADEHRSMAALQAIGNGLDKVADLPALLVWGPSDPVFSQLYLDDLMQRLPQADVHRFAGASHLVLEDRPEGIGFIWQWITTHLADDRVRDDHEPAERTAGDHRVVDHDNGEAADDRPDHDRSPGDDHVDDHARAAAAQVGGVPIVVDVTDPGGTAIVELGDRPTSITFGDLAERVSAVARGLTARGVEPGDRVAVLVPPGIDLTTVVYALWRLGAVIVIADAGLGLRRMAGALRGAGVDHVVGIGKALVLTGLTGVPGSRIRFEGRRIAELIEDGTGVELPDSEPAPDADGAILFTSGATGPPKGVVYSRTRLSAQIALLRDGFGFGHDDSFVAAFAPFALYGPALGMASAVPDMDVTAPHTLTAAALAEAVERADATIVFVSPAALRNVVATAAALSPKQRTALQRPELVLSAGAPVPPALLRQVKQLLPQAATHTPYGMTEALPVATIDPTTLEPVPGSPSGVCVGTPLPAVTVALNPLGAAPEDLTTDPGVVGEIVIFGPHTKTRYDRLWGTQVASECPPGWHRSGDVGCYDADGRLWVQGRVAHVLWTADGPLTPYGPEELIEQLPGVSAAAVVGVGPVGTQQPVAVIVPNGRVPRRSPLVPARVAQTVREAAGVDFAAVLEADWLPVDIRHASKVDRSALARWATRWLHGKDAARALKPRTGSAPVTRSR</sequence>